<gene>
    <name evidence="3" type="ORF">ECC02_001428</name>
</gene>
<feature type="transmembrane region" description="Helical" evidence="2">
    <location>
        <begin position="15"/>
        <end position="36"/>
    </location>
</feature>
<evidence type="ECO:0000313" key="3">
    <source>
        <dbReference type="EMBL" id="KAF5225664.1"/>
    </source>
</evidence>
<evidence type="ECO:0000256" key="2">
    <source>
        <dbReference type="SAM" id="Phobius"/>
    </source>
</evidence>
<sequence>MFPPFRQIFLNSEEANVILCLCLTSFFFFLSLICFVSTSSIPIFFFFFSHVFRELLYVYFFFNRWQRMQDPMEFMRRIESISEYGHLFQFMLDDVTPDDPELTRTRHYYVVSKDQSYARAYCYLVLSLCELKEGGNLSRWLALYNHIFGTITSERFLELLLSIARGCFGQYAFFVDEYVARLAFCALTTCEPLKLCERADGESHKHLLQTPRDAETVEPKEFFFDVDRQRHFEADWPKGTTSPSMSFAERIQLEKQSQESQLLLQVKTSQHEREVSALRDAMVKMEQKLIWHERAHQQRIHHHFFEHQDEMQRLENEMKQRETELRRAMDTILRDQESLLQQVSEENASLKQRHHEAKIETERWRMECQELKHRLNSTVMTAVCPLDSVSREQYSDLDRRHQLLHKEFDELSLERSEMEQQLQQAWQEAHQRRVELDSALEVLNLLRKGLDYVGRELPLMCETPVTYTA</sequence>
<keyword evidence="2" id="KW-0812">Transmembrane</keyword>
<evidence type="ECO:0000256" key="1">
    <source>
        <dbReference type="SAM" id="Coils"/>
    </source>
</evidence>
<dbReference type="VEuPathDB" id="TriTrypDB:ECC02_001428"/>
<accession>A0A7J6YFY2</accession>
<reference evidence="3 4" key="1">
    <citation type="journal article" date="2019" name="Genome Biol. Evol.">
        <title>Nanopore Sequencing Significantly Improves Genome Assembly of the Protozoan Parasite Trypanosoma cruzi.</title>
        <authorList>
            <person name="Diaz-Viraque F."/>
            <person name="Pita S."/>
            <person name="Greif G."/>
            <person name="de Souza R.C.M."/>
            <person name="Iraola G."/>
            <person name="Robello C."/>
        </authorList>
    </citation>
    <scope>NUCLEOTIDE SEQUENCE [LARGE SCALE GENOMIC DNA]</scope>
    <source>
        <strain evidence="3 4">Berenice</strain>
    </source>
</reference>
<feature type="transmembrane region" description="Helical" evidence="2">
    <location>
        <begin position="43"/>
        <end position="62"/>
    </location>
</feature>
<comment type="caution">
    <text evidence="3">The sequence shown here is derived from an EMBL/GenBank/DDBJ whole genome shotgun (WGS) entry which is preliminary data.</text>
</comment>
<dbReference type="VEuPathDB" id="TriTrypDB:BCY84_13989"/>
<organism evidence="3 4">
    <name type="scientific">Trypanosoma cruzi</name>
    <dbReference type="NCBI Taxonomy" id="5693"/>
    <lineage>
        <taxon>Eukaryota</taxon>
        <taxon>Discoba</taxon>
        <taxon>Euglenozoa</taxon>
        <taxon>Kinetoplastea</taxon>
        <taxon>Metakinetoplastina</taxon>
        <taxon>Trypanosomatida</taxon>
        <taxon>Trypanosomatidae</taxon>
        <taxon>Trypanosoma</taxon>
        <taxon>Schizotrypanum</taxon>
    </lineage>
</organism>
<protein>
    <submittedName>
        <fullName evidence="3">Uncharacterized protein</fullName>
    </submittedName>
</protein>
<keyword evidence="2" id="KW-1133">Transmembrane helix</keyword>
<feature type="coiled-coil region" evidence="1">
    <location>
        <begin position="268"/>
        <end position="360"/>
    </location>
</feature>
<dbReference type="AlphaFoldDB" id="A0A7J6YFY2"/>
<evidence type="ECO:0000313" key="4">
    <source>
        <dbReference type="Proteomes" id="UP000583944"/>
    </source>
</evidence>
<dbReference type="Proteomes" id="UP000583944">
    <property type="component" value="Unassembled WGS sequence"/>
</dbReference>
<keyword evidence="2" id="KW-0472">Membrane</keyword>
<keyword evidence="1" id="KW-0175">Coiled coil</keyword>
<dbReference type="EMBL" id="JABDHM010000006">
    <property type="protein sequence ID" value="KAF5225664.1"/>
    <property type="molecule type" value="Genomic_DNA"/>
</dbReference>
<proteinExistence type="predicted"/>
<name>A0A7J6YFY2_TRYCR</name>